<accession>H0E5U0</accession>
<organism evidence="2 3">
    <name type="scientific">Patulibacter medicamentivorans</name>
    <dbReference type="NCBI Taxonomy" id="1097667"/>
    <lineage>
        <taxon>Bacteria</taxon>
        <taxon>Bacillati</taxon>
        <taxon>Actinomycetota</taxon>
        <taxon>Thermoleophilia</taxon>
        <taxon>Solirubrobacterales</taxon>
        <taxon>Patulibacteraceae</taxon>
        <taxon>Patulibacter</taxon>
    </lineage>
</organism>
<keyword evidence="3" id="KW-1185">Reference proteome</keyword>
<dbReference type="PATRIC" id="fig|1097667.3.peg.2170"/>
<gene>
    <name evidence="2" type="ORF">PAI11_21890</name>
</gene>
<feature type="region of interest" description="Disordered" evidence="1">
    <location>
        <begin position="1"/>
        <end position="52"/>
    </location>
</feature>
<evidence type="ECO:0000256" key="1">
    <source>
        <dbReference type="SAM" id="MobiDB-lite"/>
    </source>
</evidence>
<feature type="compositionally biased region" description="Low complexity" evidence="1">
    <location>
        <begin position="1"/>
        <end position="10"/>
    </location>
</feature>
<dbReference type="Proteomes" id="UP000005143">
    <property type="component" value="Unassembled WGS sequence"/>
</dbReference>
<proteinExistence type="predicted"/>
<protein>
    <submittedName>
        <fullName evidence="2">Uncharacterized protein</fullName>
    </submittedName>
</protein>
<name>H0E5U0_9ACTN</name>
<sequence length="52" mass="5713">MPVAARSGAAPRPPATVAPRHRVRRSPPSRAAGMAGWRSWPPMRPTRISRRS</sequence>
<evidence type="ECO:0000313" key="3">
    <source>
        <dbReference type="Proteomes" id="UP000005143"/>
    </source>
</evidence>
<reference evidence="2 3" key="1">
    <citation type="journal article" date="2013" name="Biodegradation">
        <title>Quantitative proteomic analysis of ibuprofen-degrading Patulibacter sp. strain I11.</title>
        <authorList>
            <person name="Almeida B."/>
            <person name="Kjeldal H."/>
            <person name="Lolas I."/>
            <person name="Knudsen A.D."/>
            <person name="Carvalho G."/>
            <person name="Nielsen K.L."/>
            <person name="Barreto Crespo M.T."/>
            <person name="Stensballe A."/>
            <person name="Nielsen J.L."/>
        </authorList>
    </citation>
    <scope>NUCLEOTIDE SEQUENCE [LARGE SCALE GENOMIC DNA]</scope>
    <source>
        <strain evidence="2 3">I11</strain>
    </source>
</reference>
<dbReference type="AlphaFoldDB" id="H0E5U0"/>
<dbReference type="EMBL" id="AGUD01000194">
    <property type="protein sequence ID" value="EHN10960.1"/>
    <property type="molecule type" value="Genomic_DNA"/>
</dbReference>
<comment type="caution">
    <text evidence="2">The sequence shown here is derived from an EMBL/GenBank/DDBJ whole genome shotgun (WGS) entry which is preliminary data.</text>
</comment>
<evidence type="ECO:0000313" key="2">
    <source>
        <dbReference type="EMBL" id="EHN10960.1"/>
    </source>
</evidence>